<reference evidence="2" key="1">
    <citation type="submission" date="2011-12" db="EMBL/GenBank/DDBJ databases">
        <title>The complete genome of chromosome of Sulfobacillus acidophilus DSM 10332.</title>
        <authorList>
            <person name="Lucas S."/>
            <person name="Han J."/>
            <person name="Lapidus A."/>
            <person name="Bruce D."/>
            <person name="Goodwin L."/>
            <person name="Pitluck S."/>
            <person name="Peters L."/>
            <person name="Kyrpides N."/>
            <person name="Mavromatis K."/>
            <person name="Ivanova N."/>
            <person name="Mikhailova N."/>
            <person name="Chertkov O."/>
            <person name="Saunders E."/>
            <person name="Detter J.C."/>
            <person name="Tapia R."/>
            <person name="Han C."/>
            <person name="Land M."/>
            <person name="Hauser L."/>
            <person name="Markowitz V."/>
            <person name="Cheng J.-F."/>
            <person name="Hugenholtz P."/>
            <person name="Woyke T."/>
            <person name="Wu D."/>
            <person name="Pukall R."/>
            <person name="Gehrich-Schroeter G."/>
            <person name="Schneider S."/>
            <person name="Klenk H.-P."/>
            <person name="Eisen J.A."/>
        </authorList>
    </citation>
    <scope>NUCLEOTIDE SEQUENCE [LARGE SCALE GENOMIC DNA]</scope>
    <source>
        <strain evidence="2">ATCC 700253 / DSM 10332 / NAL</strain>
    </source>
</reference>
<dbReference type="Gene3D" id="3.60.21.10">
    <property type="match status" value="1"/>
</dbReference>
<dbReference type="KEGG" id="sap:Sulac_0018"/>
<proteinExistence type="predicted"/>
<dbReference type="AlphaFoldDB" id="G8TV14"/>
<dbReference type="STRING" id="679936.Sulac_0018"/>
<evidence type="ECO:0000313" key="2">
    <source>
        <dbReference type="Proteomes" id="UP000005439"/>
    </source>
</evidence>
<dbReference type="InterPro" id="IPR029052">
    <property type="entry name" value="Metallo-depent_PP-like"/>
</dbReference>
<evidence type="ECO:0000313" key="1">
    <source>
        <dbReference type="EMBL" id="AEW03595.1"/>
    </source>
</evidence>
<dbReference type="PANTHER" id="PTHR37523:SF1">
    <property type="entry name" value="CALCINEURIN-LIKE PHOSPHOESTERASE DOMAIN-CONTAINING PROTEIN"/>
    <property type="match status" value="1"/>
</dbReference>
<gene>
    <name evidence="1" type="ordered locus">Sulac_0018</name>
</gene>
<sequence>MKIFGKPGSGTPLKIFFATDIHGSDRCFRKFINAAAFYNAQVLILGGDITGKVVVPIFRESNGTYRATVHHQEQTVSESDLPQLCRDIRSNGFYYYVTTREEAEYLRDNAEAREALFHRVIRESLAEWWDLAAERLKGKGVQVYISPGNDDDDAVIESLREAPFVINPDETVREIADGVWMLSFGWSNRTPWNSPRELDEPEIARRLERLAAGVPDMRNAIFNIHVPPFNTPLDKAPRLTSDLKPVVEAGEVQMASVGSTAVRDFIMRYQPLLGLHGHIHESAGIIKLGRTTCINPGSEYADGTLKGALVTVDTGRSQVARQLIAG</sequence>
<dbReference type="PANTHER" id="PTHR37523">
    <property type="entry name" value="METALLOPHOSPHOESTERASE"/>
    <property type="match status" value="1"/>
</dbReference>
<dbReference type="PATRIC" id="fig|679936.5.peg.19"/>
<dbReference type="SUPFAM" id="SSF56300">
    <property type="entry name" value="Metallo-dependent phosphatases"/>
    <property type="match status" value="1"/>
</dbReference>
<dbReference type="EMBL" id="CP003179">
    <property type="protein sequence ID" value="AEW03595.1"/>
    <property type="molecule type" value="Genomic_DNA"/>
</dbReference>
<dbReference type="HOGENOM" id="CLU_041441_5_0_9"/>
<organism evidence="1 2">
    <name type="scientific">Sulfobacillus acidophilus (strain ATCC 700253 / DSM 10332 / NAL)</name>
    <dbReference type="NCBI Taxonomy" id="679936"/>
    <lineage>
        <taxon>Bacteria</taxon>
        <taxon>Bacillati</taxon>
        <taxon>Bacillota</taxon>
        <taxon>Clostridia</taxon>
        <taxon>Eubacteriales</taxon>
        <taxon>Clostridiales Family XVII. Incertae Sedis</taxon>
        <taxon>Sulfobacillus</taxon>
    </lineage>
</organism>
<keyword evidence="2" id="KW-1185">Reference proteome</keyword>
<reference evidence="1 2" key="2">
    <citation type="journal article" date="2012" name="Stand. Genomic Sci.">
        <title>Complete genome sequence of the moderately thermophilic mineral-sulfide-oxidizing firmicute Sulfobacillus acidophilus type strain (NAL(T)).</title>
        <authorList>
            <person name="Anderson I."/>
            <person name="Chertkov O."/>
            <person name="Chen A."/>
            <person name="Saunders E."/>
            <person name="Lapidus A."/>
            <person name="Nolan M."/>
            <person name="Lucas S."/>
            <person name="Hammon N."/>
            <person name="Deshpande S."/>
            <person name="Cheng J.F."/>
            <person name="Han C."/>
            <person name="Tapia R."/>
            <person name="Goodwin L.A."/>
            <person name="Pitluck S."/>
            <person name="Liolios K."/>
            <person name="Pagani I."/>
            <person name="Ivanova N."/>
            <person name="Mikhailova N."/>
            <person name="Pati A."/>
            <person name="Palaniappan K."/>
            <person name="Land M."/>
            <person name="Pan C."/>
            <person name="Rohde M."/>
            <person name="Pukall R."/>
            <person name="Goker M."/>
            <person name="Detter J.C."/>
            <person name="Woyke T."/>
            <person name="Bristow J."/>
            <person name="Eisen J.A."/>
            <person name="Markowitz V."/>
            <person name="Hugenholtz P."/>
            <person name="Kyrpides N.C."/>
            <person name="Klenk H.P."/>
            <person name="Mavromatis K."/>
        </authorList>
    </citation>
    <scope>NUCLEOTIDE SEQUENCE [LARGE SCALE GENOMIC DNA]</scope>
    <source>
        <strain evidence="2">ATCC 700253 / DSM 10332 / NAL</strain>
    </source>
</reference>
<dbReference type="Proteomes" id="UP000005439">
    <property type="component" value="Chromosome"/>
</dbReference>
<name>G8TV14_SULAD</name>
<accession>G8TV14</accession>
<protein>
    <submittedName>
        <fullName evidence="1">Metallophosphoesterase</fullName>
    </submittedName>
</protein>